<dbReference type="InterPro" id="IPR007560">
    <property type="entry name" value="Restrct_endonuc_IV_Mrr"/>
</dbReference>
<accession>A0A1F6BKV2</accession>
<name>A0A1F6BKV2_9BACT</name>
<dbReference type="SUPFAM" id="SSF52980">
    <property type="entry name" value="Restriction endonuclease-like"/>
    <property type="match status" value="1"/>
</dbReference>
<dbReference type="Gene3D" id="3.40.1350.10">
    <property type="match status" value="1"/>
</dbReference>
<dbReference type="GO" id="GO:0004519">
    <property type="term" value="F:endonuclease activity"/>
    <property type="evidence" value="ECO:0007669"/>
    <property type="project" value="InterPro"/>
</dbReference>
<evidence type="ECO:0000313" key="7">
    <source>
        <dbReference type="Proteomes" id="UP000176273"/>
    </source>
</evidence>
<evidence type="ECO:0000256" key="1">
    <source>
        <dbReference type="ARBA" id="ARBA00022741"/>
    </source>
</evidence>
<evidence type="ECO:0000256" key="4">
    <source>
        <dbReference type="SAM" id="MobiDB-lite"/>
    </source>
</evidence>
<dbReference type="Proteomes" id="UP000176273">
    <property type="component" value="Unassembled WGS sequence"/>
</dbReference>
<feature type="region of interest" description="Disordered" evidence="4">
    <location>
        <begin position="1"/>
        <end position="33"/>
    </location>
</feature>
<dbReference type="PROSITE" id="PS51161">
    <property type="entry name" value="ATP_CONE"/>
    <property type="match status" value="1"/>
</dbReference>
<dbReference type="GO" id="GO:0005524">
    <property type="term" value="F:ATP binding"/>
    <property type="evidence" value="ECO:0007669"/>
    <property type="project" value="UniProtKB-UniRule"/>
</dbReference>
<dbReference type="Pfam" id="PF04471">
    <property type="entry name" value="Mrr_cat"/>
    <property type="match status" value="1"/>
</dbReference>
<dbReference type="GO" id="GO:0003677">
    <property type="term" value="F:DNA binding"/>
    <property type="evidence" value="ECO:0007669"/>
    <property type="project" value="InterPro"/>
</dbReference>
<reference evidence="6 7" key="1">
    <citation type="journal article" date="2016" name="Nat. Commun.">
        <title>Thousands of microbial genomes shed light on interconnected biogeochemical processes in an aquifer system.</title>
        <authorList>
            <person name="Anantharaman K."/>
            <person name="Brown C.T."/>
            <person name="Hug L.A."/>
            <person name="Sharon I."/>
            <person name="Castelle C.J."/>
            <person name="Probst A.J."/>
            <person name="Thomas B.C."/>
            <person name="Singh A."/>
            <person name="Wilkins M.J."/>
            <person name="Karaoz U."/>
            <person name="Brodie E.L."/>
            <person name="Williams K.H."/>
            <person name="Hubbard S.S."/>
            <person name="Banfield J.F."/>
        </authorList>
    </citation>
    <scope>NUCLEOTIDE SEQUENCE [LARGE SCALE GENOMIC DNA]</scope>
</reference>
<dbReference type="InterPro" id="IPR011856">
    <property type="entry name" value="tRNA_endonuc-like_dom_sf"/>
</dbReference>
<evidence type="ECO:0000259" key="5">
    <source>
        <dbReference type="PROSITE" id="PS51161"/>
    </source>
</evidence>
<keyword evidence="2 3" id="KW-0067">ATP-binding</keyword>
<dbReference type="InterPro" id="IPR011335">
    <property type="entry name" value="Restrct_endonuc-II-like"/>
</dbReference>
<dbReference type="InterPro" id="IPR005144">
    <property type="entry name" value="ATP-cone_dom"/>
</dbReference>
<evidence type="ECO:0000256" key="2">
    <source>
        <dbReference type="ARBA" id="ARBA00022840"/>
    </source>
</evidence>
<feature type="domain" description="ATP-cone" evidence="5">
    <location>
        <begin position="1"/>
        <end position="82"/>
    </location>
</feature>
<comment type="caution">
    <text evidence="6">The sequence shown here is derived from an EMBL/GenBank/DDBJ whole genome shotgun (WGS) entry which is preliminary data.</text>
</comment>
<dbReference type="EMBL" id="MFKH01000009">
    <property type="protein sequence ID" value="OGG37549.1"/>
    <property type="molecule type" value="Genomic_DNA"/>
</dbReference>
<evidence type="ECO:0000313" key="6">
    <source>
        <dbReference type="EMBL" id="OGG37549.1"/>
    </source>
</evidence>
<evidence type="ECO:0000256" key="3">
    <source>
        <dbReference type="PROSITE-ProRule" id="PRU00492"/>
    </source>
</evidence>
<proteinExistence type="predicted"/>
<dbReference type="AlphaFoldDB" id="A0A1F6BKV2"/>
<organism evidence="6 7">
    <name type="scientific">Candidatus Jorgensenbacteria bacterium GWA1_54_12</name>
    <dbReference type="NCBI Taxonomy" id="1798468"/>
    <lineage>
        <taxon>Bacteria</taxon>
        <taxon>Candidatus Joergenseniibacteriota</taxon>
    </lineage>
</organism>
<protein>
    <recommendedName>
        <fullName evidence="5">ATP-cone domain-containing protein</fullName>
    </recommendedName>
</protein>
<dbReference type="GO" id="GO:0009307">
    <property type="term" value="P:DNA restriction-modification system"/>
    <property type="evidence" value="ECO:0007669"/>
    <property type="project" value="InterPro"/>
</dbReference>
<gene>
    <name evidence="6" type="ORF">A2110_02335</name>
</gene>
<sequence>MQVTKASGERERYAPAKVMESLTRSGVSPDEAKRIERSIAREITPGDSTTELFERVRKRLMETDIAGAARYSLKQAIMELGPEGYYFERYVAHVLEKYGYRTKTNQMTQGACVSHEIDIVAEEPMSKEKHSAGIPVTYLIEVKYHNARGVKTDVKEAMYAYARVLDVQEGRKGVPYGTWLVTNTKFTENAKRYGACRGVRLTGWRHAHPGGTEESLERLIEHWGLYPVTIFPGVSRAGRIALADGGVYFAYELLGKDARELQKRFGITEHDAAGVYAGVTALFGTHA</sequence>
<dbReference type="STRING" id="1798468.A2110_02335"/>
<keyword evidence="1 3" id="KW-0547">Nucleotide-binding</keyword>